<dbReference type="EMBL" id="BDGG01000002">
    <property type="protein sequence ID" value="GAU94405.1"/>
    <property type="molecule type" value="Genomic_DNA"/>
</dbReference>
<evidence type="ECO:0000313" key="1">
    <source>
        <dbReference type="EMBL" id="GAU94405.1"/>
    </source>
</evidence>
<accession>A0A1D1V179</accession>
<organism evidence="1 2">
    <name type="scientific">Ramazzottius varieornatus</name>
    <name type="common">Water bear</name>
    <name type="synonym">Tardigrade</name>
    <dbReference type="NCBI Taxonomy" id="947166"/>
    <lineage>
        <taxon>Eukaryota</taxon>
        <taxon>Metazoa</taxon>
        <taxon>Ecdysozoa</taxon>
        <taxon>Tardigrada</taxon>
        <taxon>Eutardigrada</taxon>
        <taxon>Parachela</taxon>
        <taxon>Hypsibioidea</taxon>
        <taxon>Ramazzottiidae</taxon>
        <taxon>Ramazzottius</taxon>
    </lineage>
</organism>
<proteinExistence type="predicted"/>
<keyword evidence="2" id="KW-1185">Reference proteome</keyword>
<dbReference type="Proteomes" id="UP000186922">
    <property type="component" value="Unassembled WGS sequence"/>
</dbReference>
<dbReference type="AlphaFoldDB" id="A0A1D1V179"/>
<protein>
    <submittedName>
        <fullName evidence="1">Uncharacterized protein</fullName>
    </submittedName>
</protein>
<reference evidence="1 2" key="1">
    <citation type="journal article" date="2016" name="Nat. Commun.">
        <title>Extremotolerant tardigrade genome and improved radiotolerance of human cultured cells by tardigrade-unique protein.</title>
        <authorList>
            <person name="Hashimoto T."/>
            <person name="Horikawa D.D."/>
            <person name="Saito Y."/>
            <person name="Kuwahara H."/>
            <person name="Kozuka-Hata H."/>
            <person name="Shin-I T."/>
            <person name="Minakuchi Y."/>
            <person name="Ohishi K."/>
            <person name="Motoyama A."/>
            <person name="Aizu T."/>
            <person name="Enomoto A."/>
            <person name="Kondo K."/>
            <person name="Tanaka S."/>
            <person name="Hara Y."/>
            <person name="Koshikawa S."/>
            <person name="Sagara H."/>
            <person name="Miura T."/>
            <person name="Yokobori S."/>
            <person name="Miyagawa K."/>
            <person name="Suzuki Y."/>
            <person name="Kubo T."/>
            <person name="Oyama M."/>
            <person name="Kohara Y."/>
            <person name="Fujiyama A."/>
            <person name="Arakawa K."/>
            <person name="Katayama T."/>
            <person name="Toyoda A."/>
            <person name="Kunieda T."/>
        </authorList>
    </citation>
    <scope>NUCLEOTIDE SEQUENCE [LARGE SCALE GENOMIC DNA]</scope>
    <source>
        <strain evidence="1 2">YOKOZUNA-1</strain>
    </source>
</reference>
<evidence type="ECO:0000313" key="2">
    <source>
        <dbReference type="Proteomes" id="UP000186922"/>
    </source>
</evidence>
<sequence>MGEILFCLQSYRFQLIDPRAYFSNVISPFSQLASTGDFPKFVLHTGQATTLPGRDIGPVTNST</sequence>
<gene>
    <name evidence="1" type="primary">RvY_06184-1</name>
    <name evidence="1" type="synonym">RvY_06184.1</name>
    <name evidence="1" type="ORF">RvY_06184</name>
</gene>
<name>A0A1D1V179_RAMVA</name>
<comment type="caution">
    <text evidence="1">The sequence shown here is derived from an EMBL/GenBank/DDBJ whole genome shotgun (WGS) entry which is preliminary data.</text>
</comment>